<dbReference type="GeneID" id="66740152"/>
<reference evidence="1 2" key="1">
    <citation type="submission" date="2019-04" db="EMBL/GenBank/DDBJ databases">
        <title>Complete genome sequencing of Piscirickettsia salmonis strain Psal-009.</title>
        <authorList>
            <person name="Schober I."/>
            <person name="Bunk B."/>
            <person name="Sproer C."/>
            <person name="Carril G.P."/>
            <person name="Riedel T."/>
            <person name="Flores-Herrera P.A."/>
            <person name="Nourdin-Galindo G."/>
            <person name="Marshall S.H."/>
            <person name="Overmann J."/>
        </authorList>
    </citation>
    <scope>NUCLEOTIDE SEQUENCE [LARGE SCALE GENOMIC DNA]</scope>
    <source>
        <strain evidence="1 2">Psal-009</strain>
    </source>
</reference>
<protein>
    <submittedName>
        <fullName evidence="1">Uncharacterized protein</fullName>
    </submittedName>
</protein>
<name>A0A9Q5VG63_PISSA</name>
<dbReference type="Proteomes" id="UP000422232">
    <property type="component" value="Chromosome"/>
</dbReference>
<dbReference type="EMBL" id="CP038908">
    <property type="protein sequence ID" value="QGO06781.1"/>
    <property type="molecule type" value="Genomic_DNA"/>
</dbReference>
<sequence length="80" mass="8978">MNITKDQVTPDALRSIAVYDSIREGSMQEHFSAQRICKEGYATVDIFFDAAKREENPTFIFHEHCNTIKGGSAELALELA</sequence>
<evidence type="ECO:0000313" key="1">
    <source>
        <dbReference type="EMBL" id="QGO06781.1"/>
    </source>
</evidence>
<keyword evidence="2" id="KW-1185">Reference proteome</keyword>
<evidence type="ECO:0000313" key="2">
    <source>
        <dbReference type="Proteomes" id="UP000422232"/>
    </source>
</evidence>
<proteinExistence type="predicted"/>
<gene>
    <name evidence="1" type="ORF">Psal009_02708</name>
</gene>
<accession>A0A9Q5VG63</accession>
<organism evidence="1 2">
    <name type="scientific">Piscirickettsia salmonis</name>
    <dbReference type="NCBI Taxonomy" id="1238"/>
    <lineage>
        <taxon>Bacteria</taxon>
        <taxon>Pseudomonadati</taxon>
        <taxon>Pseudomonadota</taxon>
        <taxon>Gammaproteobacteria</taxon>
        <taxon>Thiotrichales</taxon>
        <taxon>Piscirickettsiaceae</taxon>
        <taxon>Piscirickettsia</taxon>
    </lineage>
</organism>
<dbReference type="RefSeq" id="WP_032126663.1">
    <property type="nucleotide sequence ID" value="NZ_CP012413.1"/>
</dbReference>
<dbReference type="AlphaFoldDB" id="A0A9Q5VG63"/>